<keyword evidence="3 6" id="KW-1133">Transmembrane helix</keyword>
<dbReference type="PANTHER" id="PTHR48021">
    <property type="match status" value="1"/>
</dbReference>
<dbReference type="InterPro" id="IPR036259">
    <property type="entry name" value="MFS_trans_sf"/>
</dbReference>
<keyword evidence="4 6" id="KW-0472">Membrane</keyword>
<feature type="transmembrane region" description="Helical" evidence="6">
    <location>
        <begin position="360"/>
        <end position="383"/>
    </location>
</feature>
<feature type="transmembrane region" description="Helical" evidence="6">
    <location>
        <begin position="172"/>
        <end position="190"/>
    </location>
</feature>
<feature type="transmembrane region" description="Helical" evidence="6">
    <location>
        <begin position="58"/>
        <end position="78"/>
    </location>
</feature>
<feature type="transmembrane region" description="Helical" evidence="6">
    <location>
        <begin position="85"/>
        <end position="105"/>
    </location>
</feature>
<sequence>MASFQLRNLKAYLHQIYATLIVCLVYMCVGVGVVYSAVLIPQLKNDSGAIRVSDSEQLWIVNCINLVIPLLSIFTGLITDKCGRLFVLKITVVPHVLGWAIIALAKTNAMIIVGRILTGFALAFQMGPCFVYISEISTPNMRGALLAMPVVFFGLGSLLTYVGGYLASWRVVAWFACAHGILSTSLLYTLPSSPSWLVSKNRIDEAIKSLTWLSKYQTDDPDQLEQFVEEEVSKMKDEQTFNKNQSQPTTKLQMICLPIVYKPLVILTMLMFFQQFAGINVLLMNTVIFFEHIGTKVDPYLSSNYLAIVRFGMTIISVWIMKKFGRRPLLMINFFGMAVSMGISGLYTKWITEGLTTHTWVPLCMLITYTVFTSCVMSIPFSLAGEIFPLGVRGIASNTVLGLLFIFSFASVSSYPSMISEMGGIHNLQYFYSVMASAGVLFTFLFVPETLNKRLSEIEPFFWTHTMAVTKLQRSKVKTTVEQCV</sequence>
<evidence type="ECO:0000313" key="8">
    <source>
        <dbReference type="EMBL" id="KAK5638788.1"/>
    </source>
</evidence>
<dbReference type="PRINTS" id="PR00171">
    <property type="entry name" value="SUGRTRNSPORT"/>
</dbReference>
<evidence type="ECO:0000256" key="6">
    <source>
        <dbReference type="SAM" id="Phobius"/>
    </source>
</evidence>
<dbReference type="EMBL" id="JAVRBK010000010">
    <property type="protein sequence ID" value="KAK5638788.1"/>
    <property type="molecule type" value="Genomic_DNA"/>
</dbReference>
<evidence type="ECO:0000256" key="5">
    <source>
        <dbReference type="ARBA" id="ARBA00023180"/>
    </source>
</evidence>
<name>A0AAN7V0Z5_9COLE</name>
<dbReference type="GO" id="GO:0022857">
    <property type="term" value="F:transmembrane transporter activity"/>
    <property type="evidence" value="ECO:0007669"/>
    <property type="project" value="InterPro"/>
</dbReference>
<dbReference type="PROSITE" id="PS50850">
    <property type="entry name" value="MFS"/>
    <property type="match status" value="1"/>
</dbReference>
<dbReference type="Gene3D" id="1.20.1250.20">
    <property type="entry name" value="MFS general substrate transporter like domains"/>
    <property type="match status" value="1"/>
</dbReference>
<dbReference type="SUPFAM" id="SSF103473">
    <property type="entry name" value="MFS general substrate transporter"/>
    <property type="match status" value="1"/>
</dbReference>
<dbReference type="AlphaFoldDB" id="A0AAN7V0Z5"/>
<keyword evidence="9" id="KW-1185">Reference proteome</keyword>
<accession>A0AAN7V0Z5</accession>
<feature type="transmembrane region" description="Helical" evidence="6">
    <location>
        <begin position="145"/>
        <end position="166"/>
    </location>
</feature>
<evidence type="ECO:0000256" key="1">
    <source>
        <dbReference type="ARBA" id="ARBA00004141"/>
    </source>
</evidence>
<feature type="domain" description="Major facilitator superfamily (MFS) profile" evidence="7">
    <location>
        <begin position="16"/>
        <end position="451"/>
    </location>
</feature>
<comment type="caution">
    <text evidence="8">The sequence shown here is derived from an EMBL/GenBank/DDBJ whole genome shotgun (WGS) entry which is preliminary data.</text>
</comment>
<evidence type="ECO:0000313" key="9">
    <source>
        <dbReference type="Proteomes" id="UP001329430"/>
    </source>
</evidence>
<feature type="transmembrane region" description="Helical" evidence="6">
    <location>
        <begin position="302"/>
        <end position="321"/>
    </location>
</feature>
<evidence type="ECO:0000259" key="7">
    <source>
        <dbReference type="PROSITE" id="PS50850"/>
    </source>
</evidence>
<dbReference type="Pfam" id="PF00083">
    <property type="entry name" value="Sugar_tr"/>
    <property type="match status" value="1"/>
</dbReference>
<dbReference type="FunFam" id="1.20.1250.20:FF:000249">
    <property type="entry name" value="facilitated trehalose transporter Tret1"/>
    <property type="match status" value="1"/>
</dbReference>
<dbReference type="InterPro" id="IPR005828">
    <property type="entry name" value="MFS_sugar_transport-like"/>
</dbReference>
<evidence type="ECO:0000256" key="4">
    <source>
        <dbReference type="ARBA" id="ARBA00023136"/>
    </source>
</evidence>
<reference evidence="8 9" key="1">
    <citation type="journal article" date="2024" name="Insects">
        <title>An Improved Chromosome-Level Genome Assembly of the Firefly Pyrocoelia pectoralis.</title>
        <authorList>
            <person name="Fu X."/>
            <person name="Meyer-Rochow V.B."/>
            <person name="Ballantyne L."/>
            <person name="Zhu X."/>
        </authorList>
    </citation>
    <scope>NUCLEOTIDE SEQUENCE [LARGE SCALE GENOMIC DNA]</scope>
    <source>
        <strain evidence="8">XCY_ONT2</strain>
    </source>
</reference>
<dbReference type="InterPro" id="IPR020846">
    <property type="entry name" value="MFS_dom"/>
</dbReference>
<comment type="subcellular location">
    <subcellularLocation>
        <location evidence="1">Membrane</location>
        <topology evidence="1">Multi-pass membrane protein</topology>
    </subcellularLocation>
</comment>
<evidence type="ECO:0000256" key="2">
    <source>
        <dbReference type="ARBA" id="ARBA00022692"/>
    </source>
</evidence>
<evidence type="ECO:0000256" key="3">
    <source>
        <dbReference type="ARBA" id="ARBA00022989"/>
    </source>
</evidence>
<feature type="transmembrane region" description="Helical" evidence="6">
    <location>
        <begin position="430"/>
        <end position="447"/>
    </location>
</feature>
<proteinExistence type="predicted"/>
<dbReference type="InterPro" id="IPR003663">
    <property type="entry name" value="Sugar/inositol_transpt"/>
</dbReference>
<protein>
    <recommendedName>
        <fullName evidence="7">Major facilitator superfamily (MFS) profile domain-containing protein</fullName>
    </recommendedName>
</protein>
<keyword evidence="2 6" id="KW-0812">Transmembrane</keyword>
<feature type="transmembrane region" description="Helical" evidence="6">
    <location>
        <begin position="111"/>
        <end position="133"/>
    </location>
</feature>
<dbReference type="GO" id="GO:0016020">
    <property type="term" value="C:membrane"/>
    <property type="evidence" value="ECO:0007669"/>
    <property type="project" value="UniProtKB-SubCell"/>
</dbReference>
<feature type="transmembrane region" description="Helical" evidence="6">
    <location>
        <begin position="264"/>
        <end position="290"/>
    </location>
</feature>
<dbReference type="PANTHER" id="PTHR48021:SF24">
    <property type="entry name" value="MAJOR FACILITATOR SUPERFAMILY (MFS) PROFILE DOMAIN-CONTAINING PROTEIN"/>
    <property type="match status" value="1"/>
</dbReference>
<gene>
    <name evidence="8" type="ORF">RI129_013083</name>
</gene>
<organism evidence="8 9">
    <name type="scientific">Pyrocoelia pectoralis</name>
    <dbReference type="NCBI Taxonomy" id="417401"/>
    <lineage>
        <taxon>Eukaryota</taxon>
        <taxon>Metazoa</taxon>
        <taxon>Ecdysozoa</taxon>
        <taxon>Arthropoda</taxon>
        <taxon>Hexapoda</taxon>
        <taxon>Insecta</taxon>
        <taxon>Pterygota</taxon>
        <taxon>Neoptera</taxon>
        <taxon>Endopterygota</taxon>
        <taxon>Coleoptera</taxon>
        <taxon>Polyphaga</taxon>
        <taxon>Elateriformia</taxon>
        <taxon>Elateroidea</taxon>
        <taxon>Lampyridae</taxon>
        <taxon>Lampyrinae</taxon>
        <taxon>Pyrocoelia</taxon>
    </lineage>
</organism>
<feature type="transmembrane region" description="Helical" evidence="6">
    <location>
        <begin position="328"/>
        <end position="348"/>
    </location>
</feature>
<feature type="transmembrane region" description="Helical" evidence="6">
    <location>
        <begin position="12"/>
        <end position="38"/>
    </location>
</feature>
<dbReference type="InterPro" id="IPR050549">
    <property type="entry name" value="MFS_Trehalose_Transporter"/>
</dbReference>
<keyword evidence="5" id="KW-0325">Glycoprotein</keyword>
<dbReference type="Proteomes" id="UP001329430">
    <property type="component" value="Chromosome 10"/>
</dbReference>
<feature type="transmembrane region" description="Helical" evidence="6">
    <location>
        <begin position="390"/>
        <end position="410"/>
    </location>
</feature>